<protein>
    <submittedName>
        <fullName evidence="2">Uncharacterized protein</fullName>
    </submittedName>
</protein>
<dbReference type="Proteomes" id="UP000244005">
    <property type="component" value="Unassembled WGS sequence"/>
</dbReference>
<gene>
    <name evidence="2" type="ORF">MARPO_0083s0055</name>
</gene>
<dbReference type="Gramene" id="Mp8g12650.1">
    <property type="protein sequence ID" value="Mp8g12650.1.cds1"/>
    <property type="gene ID" value="Mp8g12650"/>
</dbReference>
<sequence length="69" mass="7134">MAWLGLAAWGIATATPTPTPPESPHARTLALCFISAPTSTSATFQMPHAVASSSGRSTPHAKLHPISLK</sequence>
<reference evidence="3" key="1">
    <citation type="journal article" date="2017" name="Cell">
        <title>Insights into land plant evolution garnered from the Marchantia polymorpha genome.</title>
        <authorList>
            <person name="Bowman J.L."/>
            <person name="Kohchi T."/>
            <person name="Yamato K.T."/>
            <person name="Jenkins J."/>
            <person name="Shu S."/>
            <person name="Ishizaki K."/>
            <person name="Yamaoka S."/>
            <person name="Nishihama R."/>
            <person name="Nakamura Y."/>
            <person name="Berger F."/>
            <person name="Adam C."/>
            <person name="Aki S.S."/>
            <person name="Althoff F."/>
            <person name="Araki T."/>
            <person name="Arteaga-Vazquez M.A."/>
            <person name="Balasubrmanian S."/>
            <person name="Barry K."/>
            <person name="Bauer D."/>
            <person name="Boehm C.R."/>
            <person name="Briginshaw L."/>
            <person name="Caballero-Perez J."/>
            <person name="Catarino B."/>
            <person name="Chen F."/>
            <person name="Chiyoda S."/>
            <person name="Chovatia M."/>
            <person name="Davies K.M."/>
            <person name="Delmans M."/>
            <person name="Demura T."/>
            <person name="Dierschke T."/>
            <person name="Dolan L."/>
            <person name="Dorantes-Acosta A.E."/>
            <person name="Eklund D.M."/>
            <person name="Florent S.N."/>
            <person name="Flores-Sandoval E."/>
            <person name="Fujiyama A."/>
            <person name="Fukuzawa H."/>
            <person name="Galik B."/>
            <person name="Grimanelli D."/>
            <person name="Grimwood J."/>
            <person name="Grossniklaus U."/>
            <person name="Hamada T."/>
            <person name="Haseloff J."/>
            <person name="Hetherington A.J."/>
            <person name="Higo A."/>
            <person name="Hirakawa Y."/>
            <person name="Hundley H.N."/>
            <person name="Ikeda Y."/>
            <person name="Inoue K."/>
            <person name="Inoue S.I."/>
            <person name="Ishida S."/>
            <person name="Jia Q."/>
            <person name="Kakita M."/>
            <person name="Kanazawa T."/>
            <person name="Kawai Y."/>
            <person name="Kawashima T."/>
            <person name="Kennedy M."/>
            <person name="Kinose K."/>
            <person name="Kinoshita T."/>
            <person name="Kohara Y."/>
            <person name="Koide E."/>
            <person name="Komatsu K."/>
            <person name="Kopischke S."/>
            <person name="Kubo M."/>
            <person name="Kyozuka J."/>
            <person name="Lagercrantz U."/>
            <person name="Lin S.S."/>
            <person name="Lindquist E."/>
            <person name="Lipzen A.M."/>
            <person name="Lu C.W."/>
            <person name="De Luna E."/>
            <person name="Martienssen R.A."/>
            <person name="Minamino N."/>
            <person name="Mizutani M."/>
            <person name="Mizutani M."/>
            <person name="Mochizuki N."/>
            <person name="Monte I."/>
            <person name="Mosher R."/>
            <person name="Nagasaki H."/>
            <person name="Nakagami H."/>
            <person name="Naramoto S."/>
            <person name="Nishitani K."/>
            <person name="Ohtani M."/>
            <person name="Okamoto T."/>
            <person name="Okumura M."/>
            <person name="Phillips J."/>
            <person name="Pollak B."/>
            <person name="Reinders A."/>
            <person name="Rovekamp M."/>
            <person name="Sano R."/>
            <person name="Sawa S."/>
            <person name="Schmid M.W."/>
            <person name="Shirakawa M."/>
            <person name="Solano R."/>
            <person name="Spunde A."/>
            <person name="Suetsugu N."/>
            <person name="Sugano S."/>
            <person name="Sugiyama A."/>
            <person name="Sun R."/>
            <person name="Suzuki Y."/>
            <person name="Takenaka M."/>
            <person name="Takezawa D."/>
            <person name="Tomogane H."/>
            <person name="Tsuzuki M."/>
            <person name="Ueda T."/>
            <person name="Umeda M."/>
            <person name="Ward J.M."/>
            <person name="Watanabe Y."/>
            <person name="Yazaki K."/>
            <person name="Yokoyama R."/>
            <person name="Yoshitake Y."/>
            <person name="Yotsui I."/>
            <person name="Zachgo S."/>
            <person name="Schmutz J."/>
        </authorList>
    </citation>
    <scope>NUCLEOTIDE SEQUENCE [LARGE SCALE GENOMIC DNA]</scope>
    <source>
        <strain evidence="3">Tak-1</strain>
    </source>
</reference>
<name>A0A2R6WJT7_MARPO</name>
<dbReference type="EMBL" id="KZ772755">
    <property type="protein sequence ID" value="PTQ34093.1"/>
    <property type="molecule type" value="Genomic_DNA"/>
</dbReference>
<organism evidence="2 3">
    <name type="scientific">Marchantia polymorpha</name>
    <name type="common">Common liverwort</name>
    <name type="synonym">Marchantia aquatica</name>
    <dbReference type="NCBI Taxonomy" id="3197"/>
    <lineage>
        <taxon>Eukaryota</taxon>
        <taxon>Viridiplantae</taxon>
        <taxon>Streptophyta</taxon>
        <taxon>Embryophyta</taxon>
        <taxon>Marchantiophyta</taxon>
        <taxon>Marchantiopsida</taxon>
        <taxon>Marchantiidae</taxon>
        <taxon>Marchantiales</taxon>
        <taxon>Marchantiaceae</taxon>
        <taxon>Marchantia</taxon>
    </lineage>
</organism>
<proteinExistence type="predicted"/>
<evidence type="ECO:0000256" key="1">
    <source>
        <dbReference type="SAM" id="MobiDB-lite"/>
    </source>
</evidence>
<evidence type="ECO:0000313" key="2">
    <source>
        <dbReference type="EMBL" id="PTQ34093.1"/>
    </source>
</evidence>
<accession>A0A2R6WJT7</accession>
<dbReference type="AlphaFoldDB" id="A0A2R6WJT7"/>
<evidence type="ECO:0000313" key="3">
    <source>
        <dbReference type="Proteomes" id="UP000244005"/>
    </source>
</evidence>
<feature type="region of interest" description="Disordered" evidence="1">
    <location>
        <begin position="47"/>
        <end position="69"/>
    </location>
</feature>
<keyword evidence="3" id="KW-1185">Reference proteome</keyword>